<name>A0A916NCB2_9BACT</name>
<keyword evidence="3" id="KW-1185">Reference proteome</keyword>
<dbReference type="EMBL" id="CAJRAF010000002">
    <property type="protein sequence ID" value="CAG5000817.1"/>
    <property type="molecule type" value="Genomic_DNA"/>
</dbReference>
<evidence type="ECO:0000313" key="3">
    <source>
        <dbReference type="Proteomes" id="UP000680038"/>
    </source>
</evidence>
<dbReference type="Proteomes" id="UP000680038">
    <property type="component" value="Unassembled WGS sequence"/>
</dbReference>
<evidence type="ECO:0000256" key="1">
    <source>
        <dbReference type="SAM" id="Phobius"/>
    </source>
</evidence>
<comment type="caution">
    <text evidence="2">The sequence shown here is derived from an EMBL/GenBank/DDBJ whole genome shotgun (WGS) entry which is preliminary data.</text>
</comment>
<evidence type="ECO:0000313" key="2">
    <source>
        <dbReference type="EMBL" id="CAG5000817.1"/>
    </source>
</evidence>
<protein>
    <submittedName>
        <fullName evidence="2">Uncharacterized protein</fullName>
    </submittedName>
</protein>
<feature type="transmembrane region" description="Helical" evidence="1">
    <location>
        <begin position="6"/>
        <end position="25"/>
    </location>
</feature>
<gene>
    <name evidence="2" type="ORF">DYBT9275_02538</name>
</gene>
<reference evidence="2" key="1">
    <citation type="submission" date="2021-04" db="EMBL/GenBank/DDBJ databases">
        <authorList>
            <person name="Rodrigo-Torres L."/>
            <person name="Arahal R. D."/>
            <person name="Lucena T."/>
        </authorList>
    </citation>
    <scope>NUCLEOTIDE SEQUENCE</scope>
    <source>
        <strain evidence="2">CECT 9275</strain>
    </source>
</reference>
<sequence>MFKYNTKFIYAYYLIKFIFLNLIFYQKTFRIIIYPTALKLYDKDKAPQGL</sequence>
<proteinExistence type="predicted"/>
<keyword evidence="1" id="KW-0472">Membrane</keyword>
<organism evidence="2 3">
    <name type="scientific">Dyadobacter helix</name>
    <dbReference type="NCBI Taxonomy" id="2822344"/>
    <lineage>
        <taxon>Bacteria</taxon>
        <taxon>Pseudomonadati</taxon>
        <taxon>Bacteroidota</taxon>
        <taxon>Cytophagia</taxon>
        <taxon>Cytophagales</taxon>
        <taxon>Spirosomataceae</taxon>
        <taxon>Dyadobacter</taxon>
    </lineage>
</organism>
<keyword evidence="1" id="KW-1133">Transmembrane helix</keyword>
<accession>A0A916NCB2</accession>
<dbReference type="AlphaFoldDB" id="A0A916NCB2"/>
<keyword evidence="1" id="KW-0812">Transmembrane</keyword>